<proteinExistence type="predicted"/>
<name>A0A0F9AQ69_9ZZZZ</name>
<feature type="non-terminal residue" evidence="2">
    <location>
        <position position="1"/>
    </location>
</feature>
<dbReference type="Pfam" id="PF04321">
    <property type="entry name" value="RmlD_sub_bind"/>
    <property type="match status" value="1"/>
</dbReference>
<dbReference type="InterPro" id="IPR029903">
    <property type="entry name" value="RmlD-like-bd"/>
</dbReference>
<dbReference type="Gene3D" id="3.40.50.720">
    <property type="entry name" value="NAD(P)-binding Rossmann-like Domain"/>
    <property type="match status" value="1"/>
</dbReference>
<evidence type="ECO:0000259" key="1">
    <source>
        <dbReference type="Pfam" id="PF04321"/>
    </source>
</evidence>
<reference evidence="2" key="1">
    <citation type="journal article" date="2015" name="Nature">
        <title>Complex archaea that bridge the gap between prokaryotes and eukaryotes.</title>
        <authorList>
            <person name="Spang A."/>
            <person name="Saw J.H."/>
            <person name="Jorgensen S.L."/>
            <person name="Zaremba-Niedzwiedzka K."/>
            <person name="Martijn J."/>
            <person name="Lind A.E."/>
            <person name="van Eijk R."/>
            <person name="Schleper C."/>
            <person name="Guy L."/>
            <person name="Ettema T.J."/>
        </authorList>
    </citation>
    <scope>NUCLEOTIDE SEQUENCE</scope>
</reference>
<dbReference type="PANTHER" id="PTHR10491:SF4">
    <property type="entry name" value="METHIONINE ADENOSYLTRANSFERASE 2 SUBUNIT BETA"/>
    <property type="match status" value="1"/>
</dbReference>
<dbReference type="NCBIfam" id="TIGR01214">
    <property type="entry name" value="rmlD"/>
    <property type="match status" value="1"/>
</dbReference>
<protein>
    <recommendedName>
        <fullName evidence="1">RmlD-like substrate binding domain-containing protein</fullName>
    </recommendedName>
</protein>
<dbReference type="GO" id="GO:0019305">
    <property type="term" value="P:dTDP-rhamnose biosynthetic process"/>
    <property type="evidence" value="ECO:0007669"/>
    <property type="project" value="TreeGrafter"/>
</dbReference>
<dbReference type="CDD" id="cd05254">
    <property type="entry name" value="dTDP_HR_like_SDR_e"/>
    <property type="match status" value="1"/>
</dbReference>
<dbReference type="InterPro" id="IPR005913">
    <property type="entry name" value="dTDP_dehydrorham_reduct"/>
</dbReference>
<evidence type="ECO:0000313" key="2">
    <source>
        <dbReference type="EMBL" id="KKL11595.1"/>
    </source>
</evidence>
<feature type="domain" description="RmlD-like substrate binding" evidence="1">
    <location>
        <begin position="1"/>
        <end position="214"/>
    </location>
</feature>
<gene>
    <name evidence="2" type="ORF">LCGC14_2544210</name>
</gene>
<dbReference type="EMBL" id="LAZR01041586">
    <property type="protein sequence ID" value="KKL11595.1"/>
    <property type="molecule type" value="Genomic_DNA"/>
</dbReference>
<dbReference type="GO" id="GO:0005829">
    <property type="term" value="C:cytosol"/>
    <property type="evidence" value="ECO:0007669"/>
    <property type="project" value="TreeGrafter"/>
</dbReference>
<dbReference type="AlphaFoldDB" id="A0A0F9AQ69"/>
<dbReference type="GO" id="GO:0008831">
    <property type="term" value="F:dTDP-4-dehydrorhamnose reductase activity"/>
    <property type="evidence" value="ECO:0007669"/>
    <property type="project" value="TreeGrafter"/>
</dbReference>
<organism evidence="2">
    <name type="scientific">marine sediment metagenome</name>
    <dbReference type="NCBI Taxonomy" id="412755"/>
    <lineage>
        <taxon>unclassified sequences</taxon>
        <taxon>metagenomes</taxon>
        <taxon>ecological metagenomes</taxon>
    </lineage>
</organism>
<dbReference type="InterPro" id="IPR036291">
    <property type="entry name" value="NAD(P)-bd_dom_sf"/>
</dbReference>
<accession>A0A0F9AQ69</accession>
<comment type="caution">
    <text evidence="2">The sequence shown here is derived from an EMBL/GenBank/DDBJ whole genome shotgun (WGS) entry which is preliminary data.</text>
</comment>
<sequence length="216" mass="24615">DRCETESKIAYKVNALGPKNIAIAAKRCGAKVVQISTNFVFDGHSGRPYVEEDLPNPLSEYGKSKLEGERNVQNNSNMYLIVRTSWLFGRSGTNYVEKMIELAKKNKELSIVNDEIGSPTYTVDLAEALWTLIEHKCEGIFHVANEGNCSRLEWARKIFEIMDYNINIHPIDSSQYKRPAKVPLNSVLNCQKLTKVTGFRMRHWEEALSAYLNNQK</sequence>
<dbReference type="SUPFAM" id="SSF51735">
    <property type="entry name" value="NAD(P)-binding Rossmann-fold domains"/>
    <property type="match status" value="1"/>
</dbReference>
<dbReference type="PANTHER" id="PTHR10491">
    <property type="entry name" value="DTDP-4-DEHYDRORHAMNOSE REDUCTASE"/>
    <property type="match status" value="1"/>
</dbReference>